<dbReference type="PANTHER" id="PTHR12083:SF9">
    <property type="entry name" value="BIFUNCTIONAL POLYNUCLEOTIDE PHOSPHATASE_KINASE"/>
    <property type="match status" value="1"/>
</dbReference>
<evidence type="ECO:0000313" key="3">
    <source>
        <dbReference type="Proteomes" id="UP000475325"/>
    </source>
</evidence>
<dbReference type="GO" id="GO:0046403">
    <property type="term" value="F:polynucleotide 3'-phosphatase activity"/>
    <property type="evidence" value="ECO:0007669"/>
    <property type="project" value="TreeGrafter"/>
</dbReference>
<dbReference type="GO" id="GO:0006281">
    <property type="term" value="P:DNA repair"/>
    <property type="evidence" value="ECO:0007669"/>
    <property type="project" value="TreeGrafter"/>
</dbReference>
<gene>
    <name evidence="2" type="ORF">TWF102_010339</name>
</gene>
<dbReference type="NCBIfam" id="TIGR01662">
    <property type="entry name" value="HAD-SF-IIIA"/>
    <property type="match status" value="1"/>
</dbReference>
<dbReference type="PANTHER" id="PTHR12083">
    <property type="entry name" value="BIFUNCTIONAL POLYNUCLEOTIDE PHOSPHATASE/KINASE"/>
    <property type="match status" value="1"/>
</dbReference>
<dbReference type="Gene3D" id="3.40.50.300">
    <property type="entry name" value="P-loop containing nucleotide triphosphate hydrolases"/>
    <property type="match status" value="1"/>
</dbReference>
<dbReference type="InterPro" id="IPR027417">
    <property type="entry name" value="P-loop_NTPase"/>
</dbReference>
<dbReference type="Pfam" id="PF08645">
    <property type="entry name" value="PNK3P"/>
    <property type="match status" value="1"/>
</dbReference>
<dbReference type="Gene3D" id="3.40.50.1000">
    <property type="entry name" value="HAD superfamily/HAD-like"/>
    <property type="match status" value="1"/>
</dbReference>
<dbReference type="SUPFAM" id="SSF52540">
    <property type="entry name" value="P-loop containing nucleoside triphosphate hydrolases"/>
    <property type="match status" value="1"/>
</dbReference>
<dbReference type="Pfam" id="PF13671">
    <property type="entry name" value="AAA_33"/>
    <property type="match status" value="1"/>
</dbReference>
<dbReference type="GO" id="GO:0046404">
    <property type="term" value="F:ATP-dependent polydeoxyribonucleotide 5'-hydroxyl-kinase activity"/>
    <property type="evidence" value="ECO:0007669"/>
    <property type="project" value="TreeGrafter"/>
</dbReference>
<protein>
    <recommendedName>
        <fullName evidence="4">Polynucleotide kinase 3'-phosphatase</fullName>
    </recommendedName>
</protein>
<dbReference type="InterPro" id="IPR013954">
    <property type="entry name" value="PNK3P"/>
</dbReference>
<accession>A0A7C8N657</accession>
<dbReference type="InterPro" id="IPR006549">
    <property type="entry name" value="HAD-SF_hydro_IIIA"/>
</dbReference>
<dbReference type="InterPro" id="IPR036412">
    <property type="entry name" value="HAD-like_sf"/>
</dbReference>
<dbReference type="EMBL" id="WIQW01000074">
    <property type="protein sequence ID" value="KAF3087959.1"/>
    <property type="molecule type" value="Genomic_DNA"/>
</dbReference>
<reference evidence="2 3" key="1">
    <citation type="submission" date="2019-06" db="EMBL/GenBank/DDBJ databases">
        <authorList>
            <person name="Palmer J.M."/>
        </authorList>
    </citation>
    <scope>NUCLEOTIDE SEQUENCE [LARGE SCALE GENOMIC DNA]</scope>
    <source>
        <strain evidence="2 3">TWF102</strain>
    </source>
</reference>
<sequence>MWLVSSWFRVVDVVIAHQRFSKRVGTRLVYKLSWHQFSYPQLQYHTLPQQTSRKMPPKGKRKAREETPEKNDGAVSPPPVKRPNAGTSSAAAATSFFTPTSQKASPIEFIKHGSLLAALWEPVASSSKAVTAPLSDGKIKFAGFDLDSNLISTKSGKTFARDSEDWKWWHPTVPSKLRKMFEEGYRLVIFTNQNGLKASGSKADDKLKEWKKKINYIVTALNLPIHVYAATETDSYRKPRTGMFEYYLSELGADAPLVDMDSSVFVGDAAGRKGDFSAGDRKFAENLGLKFLTPEELFLNEEPRPYELDLDPASLPRSTVAPAFEKQYPLEVVVLCGRPGSGKSTLTRKYLVPLGYKRINQDILKTRDKCIKAAQGFLKEGESVVIDATNSSRDTRAVWKGVADKVKGATFRCIYLTTSEALCYHNDGARAYSGMKSLNPENRTSVGSMAFRTFKSKFQEPHVNEGFKDITVVDFEFRGTDAEFDVWKRHWAP</sequence>
<feature type="region of interest" description="Disordered" evidence="1">
    <location>
        <begin position="48"/>
        <end position="88"/>
    </location>
</feature>
<organism evidence="2 3">
    <name type="scientific">Orbilia oligospora</name>
    <name type="common">Nematode-trapping fungus</name>
    <name type="synonym">Arthrobotrys oligospora</name>
    <dbReference type="NCBI Taxonomy" id="2813651"/>
    <lineage>
        <taxon>Eukaryota</taxon>
        <taxon>Fungi</taxon>
        <taxon>Dikarya</taxon>
        <taxon>Ascomycota</taxon>
        <taxon>Pezizomycotina</taxon>
        <taxon>Orbiliomycetes</taxon>
        <taxon>Orbiliales</taxon>
        <taxon>Orbiliaceae</taxon>
        <taxon>Orbilia</taxon>
    </lineage>
</organism>
<feature type="compositionally biased region" description="Basic and acidic residues" evidence="1">
    <location>
        <begin position="63"/>
        <end position="72"/>
    </location>
</feature>
<evidence type="ECO:0000256" key="1">
    <source>
        <dbReference type="SAM" id="MobiDB-lite"/>
    </source>
</evidence>
<comment type="caution">
    <text evidence="2">The sequence shown here is derived from an EMBL/GenBank/DDBJ whole genome shotgun (WGS) entry which is preliminary data.</text>
</comment>
<dbReference type="InterPro" id="IPR006551">
    <property type="entry name" value="Polynucleotide_phosphatase"/>
</dbReference>
<dbReference type="CDD" id="cd01625">
    <property type="entry name" value="HAD_PNP"/>
    <property type="match status" value="1"/>
</dbReference>
<name>A0A7C8N657_ORBOL</name>
<evidence type="ECO:0000313" key="2">
    <source>
        <dbReference type="EMBL" id="KAF3087959.1"/>
    </source>
</evidence>
<dbReference type="AlphaFoldDB" id="A0A7C8N657"/>
<dbReference type="InterPro" id="IPR023214">
    <property type="entry name" value="HAD_sf"/>
</dbReference>
<dbReference type="SUPFAM" id="SSF56784">
    <property type="entry name" value="HAD-like"/>
    <property type="match status" value="1"/>
</dbReference>
<proteinExistence type="predicted"/>
<evidence type="ECO:0008006" key="4">
    <source>
        <dbReference type="Google" id="ProtNLM"/>
    </source>
</evidence>
<dbReference type="NCBIfam" id="TIGR01664">
    <property type="entry name" value="DNA-3'-Pase"/>
    <property type="match status" value="1"/>
</dbReference>
<dbReference type="GO" id="GO:0003690">
    <property type="term" value="F:double-stranded DNA binding"/>
    <property type="evidence" value="ECO:0007669"/>
    <property type="project" value="TreeGrafter"/>
</dbReference>
<dbReference type="Proteomes" id="UP000475325">
    <property type="component" value="Unassembled WGS sequence"/>
</dbReference>